<evidence type="ECO:0008006" key="3">
    <source>
        <dbReference type="Google" id="ProtNLM"/>
    </source>
</evidence>
<dbReference type="EMBL" id="SBJO01000077">
    <property type="protein sequence ID" value="KAF9763394.1"/>
    <property type="molecule type" value="Genomic_DNA"/>
</dbReference>
<dbReference type="OrthoDB" id="7478317at2759"/>
<proteinExistence type="predicted"/>
<name>A0A9P6H1F7_9MICR</name>
<dbReference type="Proteomes" id="UP000740883">
    <property type="component" value="Unassembled WGS sequence"/>
</dbReference>
<reference evidence="1 2" key="1">
    <citation type="journal article" date="2020" name="Genome Biol. Evol.">
        <title>Comparative genomics of strictly vertically transmitted, feminizing microsporidia endosymbionts of amphipod crustaceans.</title>
        <authorList>
            <person name="Cormier A."/>
            <person name="Chebbi M.A."/>
            <person name="Giraud I."/>
            <person name="Wattier R."/>
            <person name="Teixeira M."/>
            <person name="Gilbert C."/>
            <person name="Rigaud T."/>
            <person name="Cordaux R."/>
        </authorList>
    </citation>
    <scope>NUCLEOTIDE SEQUENCE [LARGE SCALE GENOMIC DNA]</scope>
    <source>
        <strain evidence="1 2">Ou3-Ou53</strain>
    </source>
</reference>
<comment type="caution">
    <text evidence="1">The sequence shown here is derived from an EMBL/GenBank/DDBJ whole genome shotgun (WGS) entry which is preliminary data.</text>
</comment>
<accession>A0A9P6H1F7</accession>
<organism evidence="1 2">
    <name type="scientific">Nosema granulosis</name>
    <dbReference type="NCBI Taxonomy" id="83296"/>
    <lineage>
        <taxon>Eukaryota</taxon>
        <taxon>Fungi</taxon>
        <taxon>Fungi incertae sedis</taxon>
        <taxon>Microsporidia</taxon>
        <taxon>Nosematidae</taxon>
        <taxon>Nosema</taxon>
    </lineage>
</organism>
<keyword evidence="2" id="KW-1185">Reference proteome</keyword>
<gene>
    <name evidence="1" type="ORF">NGRA_1294</name>
</gene>
<evidence type="ECO:0000313" key="2">
    <source>
        <dbReference type="Proteomes" id="UP000740883"/>
    </source>
</evidence>
<dbReference type="AlphaFoldDB" id="A0A9P6H1F7"/>
<dbReference type="Gene3D" id="3.10.10.10">
    <property type="entry name" value="HIV Type 1 Reverse Transcriptase, subunit A, domain 1"/>
    <property type="match status" value="1"/>
</dbReference>
<dbReference type="SUPFAM" id="SSF56672">
    <property type="entry name" value="DNA/RNA polymerases"/>
    <property type="match status" value="1"/>
</dbReference>
<dbReference type="InterPro" id="IPR043502">
    <property type="entry name" value="DNA/RNA_pol_sf"/>
</dbReference>
<evidence type="ECO:0000313" key="1">
    <source>
        <dbReference type="EMBL" id="KAF9763394.1"/>
    </source>
</evidence>
<sequence>MGYLTSNFLKKHNCTICFTKGTKVFKEVEDNLVDPDETILNKIYSPYSTDNNTVKSIVENYKRKNPTLGLIKGCKIHLYPNDHTLLRHKPYPIALIYTPKVKYDIRKALNLNIIRKSESSYAYSFPAFSKPRKNGDIRLLIDYRSLNKKPSNKDTDFRRYRILLQN</sequence>
<protein>
    <recommendedName>
        <fullName evidence="3">Pol polyprotein</fullName>
    </recommendedName>
</protein>